<sequence>MRLPTIAEQISIKRKIEEEKKSTASKFKTICVFCGSSAGKKKSYKDAAINLGKELVLKSINLVYGGGSIGLMGVISQTVFNGGRNVIGVIPKALMGREITGVTVGEVKPVIDMHHRKAEMGSYADAFIALPGGYGTLEELFEVISWAQLGIHNKPIGLLNVDGYYNSLLSFIDKVLEEGFINLAARQIIISSSNGKELIEKLEECSPPSSPKIPSSRTLIDLNLPAAIDDNVEHSTISDTQP</sequence>
<evidence type="ECO:0000313" key="1">
    <source>
        <dbReference type="EMBL" id="KAH7665748.1"/>
    </source>
</evidence>
<accession>A0ACB7UY69</accession>
<organism evidence="1 2">
    <name type="scientific">Dioscorea alata</name>
    <name type="common">Purple yam</name>
    <dbReference type="NCBI Taxonomy" id="55571"/>
    <lineage>
        <taxon>Eukaryota</taxon>
        <taxon>Viridiplantae</taxon>
        <taxon>Streptophyta</taxon>
        <taxon>Embryophyta</taxon>
        <taxon>Tracheophyta</taxon>
        <taxon>Spermatophyta</taxon>
        <taxon>Magnoliopsida</taxon>
        <taxon>Liliopsida</taxon>
        <taxon>Dioscoreales</taxon>
        <taxon>Dioscoreaceae</taxon>
        <taxon>Dioscorea</taxon>
    </lineage>
</organism>
<gene>
    <name evidence="1" type="ORF">IHE45_13G052600</name>
</gene>
<dbReference type="EMBL" id="CM037023">
    <property type="protein sequence ID" value="KAH7665748.1"/>
    <property type="molecule type" value="Genomic_DNA"/>
</dbReference>
<reference evidence="2" key="1">
    <citation type="journal article" date="2022" name="Nat. Commun.">
        <title>Chromosome evolution and the genetic basis of agronomically important traits in greater yam.</title>
        <authorList>
            <person name="Bredeson J.V."/>
            <person name="Lyons J.B."/>
            <person name="Oniyinde I.O."/>
            <person name="Okereke N.R."/>
            <person name="Kolade O."/>
            <person name="Nnabue I."/>
            <person name="Nwadili C.O."/>
            <person name="Hribova E."/>
            <person name="Parker M."/>
            <person name="Nwogha J."/>
            <person name="Shu S."/>
            <person name="Carlson J."/>
            <person name="Kariba R."/>
            <person name="Muthemba S."/>
            <person name="Knop K."/>
            <person name="Barton G.J."/>
            <person name="Sherwood A.V."/>
            <person name="Lopez-Montes A."/>
            <person name="Asiedu R."/>
            <person name="Jamnadass R."/>
            <person name="Muchugi A."/>
            <person name="Goodstein D."/>
            <person name="Egesi C.N."/>
            <person name="Featherston J."/>
            <person name="Asfaw A."/>
            <person name="Simpson G.G."/>
            <person name="Dolezel J."/>
            <person name="Hendre P.S."/>
            <person name="Van Deynze A."/>
            <person name="Kumar P.L."/>
            <person name="Obidiegwu J.E."/>
            <person name="Bhattacharjee R."/>
            <person name="Rokhsar D.S."/>
        </authorList>
    </citation>
    <scope>NUCLEOTIDE SEQUENCE [LARGE SCALE GENOMIC DNA]</scope>
    <source>
        <strain evidence="2">cv. TDa95/00328</strain>
    </source>
</reference>
<comment type="caution">
    <text evidence="1">The sequence shown here is derived from an EMBL/GenBank/DDBJ whole genome shotgun (WGS) entry which is preliminary data.</text>
</comment>
<dbReference type="Proteomes" id="UP000827976">
    <property type="component" value="Chromosome 13"/>
</dbReference>
<keyword evidence="2" id="KW-1185">Reference proteome</keyword>
<protein>
    <submittedName>
        <fullName evidence="1">Cytokinin riboside 5'-monophosphate phosphoribohydrolase LOG protein</fullName>
    </submittedName>
</protein>
<name>A0ACB7UY69_DIOAL</name>
<evidence type="ECO:0000313" key="2">
    <source>
        <dbReference type="Proteomes" id="UP000827976"/>
    </source>
</evidence>
<proteinExistence type="predicted"/>